<organism evidence="1 2">
    <name type="scientific">Symbiodinium microadriaticum</name>
    <name type="common">Dinoflagellate</name>
    <name type="synonym">Zooxanthella microadriatica</name>
    <dbReference type="NCBI Taxonomy" id="2951"/>
    <lineage>
        <taxon>Eukaryota</taxon>
        <taxon>Sar</taxon>
        <taxon>Alveolata</taxon>
        <taxon>Dinophyceae</taxon>
        <taxon>Suessiales</taxon>
        <taxon>Symbiodiniaceae</taxon>
        <taxon>Symbiodinium</taxon>
    </lineage>
</organism>
<dbReference type="Proteomes" id="UP000186817">
    <property type="component" value="Unassembled WGS sequence"/>
</dbReference>
<proteinExistence type="predicted"/>
<evidence type="ECO:0000313" key="2">
    <source>
        <dbReference type="Proteomes" id="UP000186817"/>
    </source>
</evidence>
<dbReference type="OrthoDB" id="419070at2759"/>
<gene>
    <name evidence="1" type="ORF">AK812_SmicGene24522</name>
</gene>
<dbReference type="EMBL" id="LSRX01000576">
    <property type="protein sequence ID" value="OLP93557.1"/>
    <property type="molecule type" value="Genomic_DNA"/>
</dbReference>
<name>A0A1Q9DEH7_SYMMI</name>
<accession>A0A1Q9DEH7</accession>
<keyword evidence="2" id="KW-1185">Reference proteome</keyword>
<comment type="caution">
    <text evidence="1">The sequence shown here is derived from an EMBL/GenBank/DDBJ whole genome shotgun (WGS) entry which is preliminary data.</text>
</comment>
<evidence type="ECO:0000313" key="1">
    <source>
        <dbReference type="EMBL" id="OLP93557.1"/>
    </source>
</evidence>
<protein>
    <submittedName>
        <fullName evidence="1">Uncharacterized protein</fullName>
    </submittedName>
</protein>
<sequence length="137" mass="15170">MGCGASASQVHPMPSGIVPSFHDLVSARQQQTISEAAARHSGHGLGLAVKRRPQPCSFSDTRCDSGLTIVPEEVETEDTKPSWSSWDSSHWKSSHLVGAPLPPDRRLHDRHLHILDQFQKDVEQQPKKFTKMVEAGR</sequence>
<dbReference type="AlphaFoldDB" id="A0A1Q9DEH7"/>
<reference evidence="1 2" key="1">
    <citation type="submission" date="2016-02" db="EMBL/GenBank/DDBJ databases">
        <title>Genome analysis of coral dinoflagellate symbionts highlights evolutionary adaptations to a symbiotic lifestyle.</title>
        <authorList>
            <person name="Aranda M."/>
            <person name="Li Y."/>
            <person name="Liew Y.J."/>
            <person name="Baumgarten S."/>
            <person name="Simakov O."/>
            <person name="Wilson M."/>
            <person name="Piel J."/>
            <person name="Ashoor H."/>
            <person name="Bougouffa S."/>
            <person name="Bajic V.B."/>
            <person name="Ryu T."/>
            <person name="Ravasi T."/>
            <person name="Bayer T."/>
            <person name="Micklem G."/>
            <person name="Kim H."/>
            <person name="Bhak J."/>
            <person name="Lajeunesse T.C."/>
            <person name="Voolstra C.R."/>
        </authorList>
    </citation>
    <scope>NUCLEOTIDE SEQUENCE [LARGE SCALE GENOMIC DNA]</scope>
    <source>
        <strain evidence="1 2">CCMP2467</strain>
    </source>
</reference>